<dbReference type="InParanoid" id="A0A0D2JCN2"/>
<dbReference type="CDD" id="cd02440">
    <property type="entry name" value="AdoMet_MTases"/>
    <property type="match status" value="1"/>
</dbReference>
<evidence type="ECO:0000256" key="3">
    <source>
        <dbReference type="ARBA" id="ARBA00022603"/>
    </source>
</evidence>
<accession>A0A0D2JCN2</accession>
<evidence type="ECO:0000256" key="1">
    <source>
        <dbReference type="ARBA" id="ARBA00009741"/>
    </source>
</evidence>
<evidence type="ECO:0000256" key="2">
    <source>
        <dbReference type="ARBA" id="ARBA00022490"/>
    </source>
</evidence>
<dbReference type="PIRSF" id="PIRSF000401">
    <property type="entry name" value="RPL11_MTase"/>
    <property type="match status" value="1"/>
</dbReference>
<dbReference type="RefSeq" id="WP_052515141.1">
    <property type="nucleotide sequence ID" value="NZ_AZAC01000015.1"/>
</dbReference>
<keyword evidence="5 6" id="KW-0949">S-adenosyl-L-methionine</keyword>
<comment type="function">
    <text evidence="6">Methylates ribosomal protein L11.</text>
</comment>
<evidence type="ECO:0000313" key="8">
    <source>
        <dbReference type="Proteomes" id="UP000032233"/>
    </source>
</evidence>
<dbReference type="PATRIC" id="fig|1429043.3.peg.2874"/>
<proteinExistence type="inferred from homology"/>
<feature type="binding site" evidence="6">
    <location>
        <position position="169"/>
    </location>
    <ligand>
        <name>S-adenosyl-L-methionine</name>
        <dbReference type="ChEBI" id="CHEBI:59789"/>
    </ligand>
</feature>
<dbReference type="AlphaFoldDB" id="A0A0D2JCN2"/>
<feature type="binding site" evidence="6">
    <location>
        <position position="145"/>
    </location>
    <ligand>
        <name>S-adenosyl-L-methionine</name>
        <dbReference type="ChEBI" id="CHEBI:59789"/>
    </ligand>
</feature>
<evidence type="ECO:0000256" key="5">
    <source>
        <dbReference type="ARBA" id="ARBA00022691"/>
    </source>
</evidence>
<comment type="similarity">
    <text evidence="1 6">Belongs to the methyltransferase superfamily. PrmA family.</text>
</comment>
<dbReference type="GO" id="GO:0005737">
    <property type="term" value="C:cytoplasm"/>
    <property type="evidence" value="ECO:0007669"/>
    <property type="project" value="UniProtKB-SubCell"/>
</dbReference>
<dbReference type="SUPFAM" id="SSF53335">
    <property type="entry name" value="S-adenosyl-L-methionine-dependent methyltransferases"/>
    <property type="match status" value="1"/>
</dbReference>
<dbReference type="GO" id="GO:0032259">
    <property type="term" value="P:methylation"/>
    <property type="evidence" value="ECO:0007669"/>
    <property type="project" value="UniProtKB-KW"/>
</dbReference>
<dbReference type="Gene3D" id="3.40.50.150">
    <property type="entry name" value="Vaccinia Virus protein VP39"/>
    <property type="match status" value="1"/>
</dbReference>
<dbReference type="HAMAP" id="MF_00735">
    <property type="entry name" value="Methyltr_PrmA"/>
    <property type="match status" value="1"/>
</dbReference>
<keyword evidence="4 6" id="KW-0808">Transferase</keyword>
<evidence type="ECO:0000256" key="6">
    <source>
        <dbReference type="HAMAP-Rule" id="MF_00735"/>
    </source>
</evidence>
<reference evidence="7 8" key="1">
    <citation type="submission" date="2013-11" db="EMBL/GenBank/DDBJ databases">
        <title>Metagenomic analysis of a methanogenic consortium involved in long chain n-alkane degradation.</title>
        <authorList>
            <person name="Davidova I.A."/>
            <person name="Callaghan A.V."/>
            <person name="Wawrik B."/>
            <person name="Pruitt S."/>
            <person name="Marks C."/>
            <person name="Duncan K.E."/>
            <person name="Suflita J.M."/>
        </authorList>
    </citation>
    <scope>NUCLEOTIDE SEQUENCE [LARGE SCALE GENOMIC DNA]</scope>
    <source>
        <strain evidence="7 8">SPR</strain>
    </source>
</reference>
<comment type="caution">
    <text evidence="7">The sequence shown here is derived from an EMBL/GenBank/DDBJ whole genome shotgun (WGS) entry which is preliminary data.</text>
</comment>
<dbReference type="InterPro" id="IPR029063">
    <property type="entry name" value="SAM-dependent_MTases_sf"/>
</dbReference>
<sequence length="295" mass="31881">MAAEQTQWLEVAITAAPPQAEAAADFLANLTGRGVLLKDGQIPENQIQVLGYLDADHKLDEKRARLERFTQSLGQMEEGETASINFNFIPAEDWSRNWKKHFHPREAIPGLIIAPSWEVPEPEPGKNVVIIDPGQAFGTGHHESTLLCMKRISRLAKRDLLPERVLDVGCGTGILSFTALAFGAQSAVGVDLDPEAIKAARKNAEINNMADKVEFSETPLASLSGKFPLVMANLTAKDVTGLAQDLADHLAPGGELVVSGILPEQAGQVRKILEQAGLTFMELNTMAAWSSLVMA</sequence>
<name>A0A0D2JCN2_9BACT</name>
<dbReference type="InterPro" id="IPR050078">
    <property type="entry name" value="Ribosomal_L11_MeTrfase_PrmA"/>
</dbReference>
<keyword evidence="3 6" id="KW-0489">Methyltransferase</keyword>
<organism evidence="7 8">
    <name type="scientific">Dethiosulfatarculus sandiegensis</name>
    <dbReference type="NCBI Taxonomy" id="1429043"/>
    <lineage>
        <taxon>Bacteria</taxon>
        <taxon>Pseudomonadati</taxon>
        <taxon>Thermodesulfobacteriota</taxon>
        <taxon>Desulfarculia</taxon>
        <taxon>Desulfarculales</taxon>
        <taxon>Desulfarculaceae</taxon>
        <taxon>Dethiosulfatarculus</taxon>
    </lineage>
</organism>
<gene>
    <name evidence="6" type="primary">prmA</name>
    <name evidence="7" type="ORF">X474_13530</name>
</gene>
<feature type="binding site" evidence="6">
    <location>
        <position position="233"/>
    </location>
    <ligand>
        <name>S-adenosyl-L-methionine</name>
        <dbReference type="ChEBI" id="CHEBI:59789"/>
    </ligand>
</feature>
<dbReference type="EMBL" id="AZAC01000015">
    <property type="protein sequence ID" value="KIX13501.1"/>
    <property type="molecule type" value="Genomic_DNA"/>
</dbReference>
<dbReference type="GO" id="GO:0016279">
    <property type="term" value="F:protein-lysine N-methyltransferase activity"/>
    <property type="evidence" value="ECO:0007669"/>
    <property type="project" value="RHEA"/>
</dbReference>
<dbReference type="STRING" id="1429043.X474_13530"/>
<dbReference type="InterPro" id="IPR004498">
    <property type="entry name" value="Ribosomal_PrmA_MeTrfase"/>
</dbReference>
<dbReference type="Proteomes" id="UP000032233">
    <property type="component" value="Unassembled WGS sequence"/>
</dbReference>
<keyword evidence="8" id="KW-1185">Reference proteome</keyword>
<dbReference type="EC" id="2.1.1.-" evidence="6"/>
<dbReference type="FunCoup" id="A0A0D2JCN2">
    <property type="interactions" value="437"/>
</dbReference>
<comment type="subcellular location">
    <subcellularLocation>
        <location evidence="6">Cytoplasm</location>
    </subcellularLocation>
</comment>
<comment type="catalytic activity">
    <reaction evidence="6">
        <text>L-lysyl-[protein] + 3 S-adenosyl-L-methionine = N(6),N(6),N(6)-trimethyl-L-lysyl-[protein] + 3 S-adenosyl-L-homocysteine + 3 H(+)</text>
        <dbReference type="Rhea" id="RHEA:54192"/>
        <dbReference type="Rhea" id="RHEA-COMP:9752"/>
        <dbReference type="Rhea" id="RHEA-COMP:13826"/>
        <dbReference type="ChEBI" id="CHEBI:15378"/>
        <dbReference type="ChEBI" id="CHEBI:29969"/>
        <dbReference type="ChEBI" id="CHEBI:57856"/>
        <dbReference type="ChEBI" id="CHEBI:59789"/>
        <dbReference type="ChEBI" id="CHEBI:61961"/>
    </reaction>
</comment>
<dbReference type="PANTHER" id="PTHR43648">
    <property type="entry name" value="ELECTRON TRANSFER FLAVOPROTEIN BETA SUBUNIT LYSINE METHYLTRANSFERASE"/>
    <property type="match status" value="1"/>
</dbReference>
<dbReference type="PANTHER" id="PTHR43648:SF1">
    <property type="entry name" value="ELECTRON TRANSFER FLAVOPROTEIN BETA SUBUNIT LYSINE METHYLTRANSFERASE"/>
    <property type="match status" value="1"/>
</dbReference>
<keyword evidence="2 6" id="KW-0963">Cytoplasm</keyword>
<protein>
    <recommendedName>
        <fullName evidence="6">Ribosomal protein L11 methyltransferase</fullName>
        <shortName evidence="6">L11 Mtase</shortName>
        <ecNumber evidence="6">2.1.1.-</ecNumber>
    </recommendedName>
</protein>
<evidence type="ECO:0000256" key="4">
    <source>
        <dbReference type="ARBA" id="ARBA00022679"/>
    </source>
</evidence>
<evidence type="ECO:0000313" key="7">
    <source>
        <dbReference type="EMBL" id="KIX13501.1"/>
    </source>
</evidence>
<dbReference type="Pfam" id="PF06325">
    <property type="entry name" value="PrmA"/>
    <property type="match status" value="1"/>
</dbReference>
<dbReference type="OrthoDB" id="9785995at2"/>
<feature type="binding site" evidence="6">
    <location>
        <position position="191"/>
    </location>
    <ligand>
        <name>S-adenosyl-L-methionine</name>
        <dbReference type="ChEBI" id="CHEBI:59789"/>
    </ligand>
</feature>